<dbReference type="SUPFAM" id="SSF46785">
    <property type="entry name" value="Winged helix' DNA-binding domain"/>
    <property type="match status" value="1"/>
</dbReference>
<dbReference type="GO" id="GO:0008982">
    <property type="term" value="F:protein-N(PI)-phosphohistidine-sugar phosphotransferase activity"/>
    <property type="evidence" value="ECO:0007669"/>
    <property type="project" value="InterPro"/>
</dbReference>
<dbReference type="CDD" id="cd05568">
    <property type="entry name" value="PTS_IIB_bgl_like"/>
    <property type="match status" value="1"/>
</dbReference>
<dbReference type="SUPFAM" id="SSF52794">
    <property type="entry name" value="PTS system IIB component-like"/>
    <property type="match status" value="1"/>
</dbReference>
<keyword evidence="2" id="KW-0677">Repeat</keyword>
<dbReference type="InterPro" id="IPR036095">
    <property type="entry name" value="PTS_EIIB-like_sf"/>
</dbReference>
<evidence type="ECO:0000256" key="3">
    <source>
        <dbReference type="ARBA" id="ARBA00023015"/>
    </source>
</evidence>
<dbReference type="Pfam" id="PF00874">
    <property type="entry name" value="PRD"/>
    <property type="match status" value="2"/>
</dbReference>
<comment type="caution">
    <text evidence="7">The sequence shown here is derived from an EMBL/GenBank/DDBJ whole genome shotgun (WGS) entry which is preliminary data.</text>
</comment>
<feature type="domain" description="PRD" evidence="6">
    <location>
        <begin position="180"/>
        <end position="292"/>
    </location>
</feature>
<dbReference type="PANTHER" id="PTHR30185:SF18">
    <property type="entry name" value="TRANSCRIPTIONAL REGULATOR MTLR"/>
    <property type="match status" value="1"/>
</dbReference>
<dbReference type="Gene3D" id="3.40.50.2300">
    <property type="match status" value="1"/>
</dbReference>
<name>A0A437UJT4_ENTAV</name>
<dbReference type="RefSeq" id="WP_127978234.1">
    <property type="nucleotide sequence ID" value="NZ_JAEMPA010000372.1"/>
</dbReference>
<dbReference type="Gene3D" id="1.10.1790.10">
    <property type="entry name" value="PRD domain"/>
    <property type="match status" value="2"/>
</dbReference>
<dbReference type="Pfam" id="PF08279">
    <property type="entry name" value="HTH_11"/>
    <property type="match status" value="1"/>
</dbReference>
<evidence type="ECO:0000256" key="2">
    <source>
        <dbReference type="ARBA" id="ARBA00022737"/>
    </source>
</evidence>
<evidence type="ECO:0000256" key="1">
    <source>
        <dbReference type="ARBA" id="ARBA00022679"/>
    </source>
</evidence>
<dbReference type="InterPro" id="IPR036388">
    <property type="entry name" value="WH-like_DNA-bd_sf"/>
</dbReference>
<sequence length="495" mass="57675">MGAKKNREQRLLLLLTKRHDYITSEELAEHLETSQKTIYRLIKKINETHGEGLIQSEKGRGYKLNYEKYISQANIQPSQRSQYSPQERRNRVMEELLLSSPNAKNVYDLFEDYYVGESVIFSDEQVIAEHLQRYELKLERKQRTLAILGKEANLRRAIADLIQVHNIIEIDDLKNHSELNFNNYDVLFILDQLKLIEKQLQLTIPYPYNVNIFSHLYILISRLRKVHRLPNEEMSPLSKKEQERLEQDKALYQVAKSAIKNVEKYLHNELPESEVYYLYQYLASSRMQGSLSKVTKFSSKVVEITNTYLDSMSQRLNISAKGDSIFLDLANHIKPMLNRLEHGIHVKNSLLDQIKMTYETIFSDVSDVSDEVSQCFELPKINEDENGFITLYFARIIETNQLPIRTVIMCTTGVGTSELLRVKIEKKFPELEIVDVVASRDAKHFTEKYPGIDLILTTISISDMIPIPSLLVSAMFTRDDQTRLQKKIEAIYDER</sequence>
<accession>A0A437UJT4</accession>
<keyword evidence="4" id="KW-0804">Transcription</keyword>
<dbReference type="InterPro" id="IPR013196">
    <property type="entry name" value="HTH_11"/>
</dbReference>
<gene>
    <name evidence="7" type="ORF">EK398_03085</name>
</gene>
<proteinExistence type="predicted"/>
<evidence type="ECO:0000256" key="4">
    <source>
        <dbReference type="ARBA" id="ARBA00023163"/>
    </source>
</evidence>
<dbReference type="InterPro" id="IPR011608">
    <property type="entry name" value="PRD"/>
</dbReference>
<dbReference type="GO" id="GO:0006355">
    <property type="term" value="P:regulation of DNA-templated transcription"/>
    <property type="evidence" value="ECO:0007669"/>
    <property type="project" value="InterPro"/>
</dbReference>
<dbReference type="Gene3D" id="1.10.10.10">
    <property type="entry name" value="Winged helix-like DNA-binding domain superfamily/Winged helix DNA-binding domain"/>
    <property type="match status" value="1"/>
</dbReference>
<organism evidence="7 8">
    <name type="scientific">Enterococcus avium</name>
    <name type="common">Streptococcus avium</name>
    <dbReference type="NCBI Taxonomy" id="33945"/>
    <lineage>
        <taxon>Bacteria</taxon>
        <taxon>Bacillati</taxon>
        <taxon>Bacillota</taxon>
        <taxon>Bacilli</taxon>
        <taxon>Lactobacillales</taxon>
        <taxon>Enterococcaceae</taxon>
        <taxon>Enterococcus</taxon>
    </lineage>
</organism>
<dbReference type="Proteomes" id="UP000288388">
    <property type="component" value="Unassembled WGS sequence"/>
</dbReference>
<evidence type="ECO:0000313" key="8">
    <source>
        <dbReference type="Proteomes" id="UP000288388"/>
    </source>
</evidence>
<feature type="domain" description="PTS EIIB type-2" evidence="5">
    <location>
        <begin position="404"/>
        <end position="495"/>
    </location>
</feature>
<evidence type="ECO:0000259" key="6">
    <source>
        <dbReference type="PROSITE" id="PS51372"/>
    </source>
</evidence>
<dbReference type="PROSITE" id="PS51099">
    <property type="entry name" value="PTS_EIIB_TYPE_2"/>
    <property type="match status" value="1"/>
</dbReference>
<evidence type="ECO:0000313" key="7">
    <source>
        <dbReference type="EMBL" id="RVU93927.1"/>
    </source>
</evidence>
<dbReference type="GO" id="GO:0009401">
    <property type="term" value="P:phosphoenolpyruvate-dependent sugar phosphotransferase system"/>
    <property type="evidence" value="ECO:0007669"/>
    <property type="project" value="InterPro"/>
</dbReference>
<dbReference type="InterPro" id="IPR013011">
    <property type="entry name" value="PTS_EIIB_2"/>
</dbReference>
<protein>
    <submittedName>
        <fullName evidence="7">Transcription antiterminator</fullName>
    </submittedName>
</protein>
<dbReference type="InterPro" id="IPR036390">
    <property type="entry name" value="WH_DNA-bd_sf"/>
</dbReference>
<feature type="domain" description="PRD" evidence="6">
    <location>
        <begin position="296"/>
        <end position="403"/>
    </location>
</feature>
<dbReference type="AlphaFoldDB" id="A0A437UJT4"/>
<dbReference type="InterPro" id="IPR050661">
    <property type="entry name" value="BglG_antiterminators"/>
</dbReference>
<reference evidence="7 8" key="1">
    <citation type="submission" date="2018-12" db="EMBL/GenBank/DDBJ databases">
        <title>A novel vanA-carrying plasmid in a clinical isolate of Enterococcus avium.</title>
        <authorList>
            <person name="Bernasconi O.J."/>
            <person name="Luzzaro F."/>
            <person name="Endimiani A."/>
        </authorList>
    </citation>
    <scope>NUCLEOTIDE SEQUENCE [LARGE SCALE GENOMIC DNA]</scope>
    <source>
        <strain evidence="7 8">LC0559/18</strain>
    </source>
</reference>
<dbReference type="SUPFAM" id="SSF63520">
    <property type="entry name" value="PTS-regulatory domain, PRD"/>
    <property type="match status" value="2"/>
</dbReference>
<dbReference type="EMBL" id="RYZS01000001">
    <property type="protein sequence ID" value="RVU93927.1"/>
    <property type="molecule type" value="Genomic_DNA"/>
</dbReference>
<evidence type="ECO:0000259" key="5">
    <source>
        <dbReference type="PROSITE" id="PS51099"/>
    </source>
</evidence>
<dbReference type="PROSITE" id="PS51372">
    <property type="entry name" value="PRD_2"/>
    <property type="match status" value="2"/>
</dbReference>
<dbReference type="PANTHER" id="PTHR30185">
    <property type="entry name" value="CRYPTIC BETA-GLUCOSIDE BGL OPERON ANTITERMINATOR"/>
    <property type="match status" value="1"/>
</dbReference>
<dbReference type="InterPro" id="IPR036634">
    <property type="entry name" value="PRD_sf"/>
</dbReference>
<keyword evidence="1" id="KW-0808">Transferase</keyword>
<keyword evidence="3" id="KW-0805">Transcription regulation</keyword>